<feature type="domain" description="AbiTii" evidence="1">
    <location>
        <begin position="5"/>
        <end position="187"/>
    </location>
</feature>
<comment type="caution">
    <text evidence="2">The sequence shown here is derived from an EMBL/GenBank/DDBJ whole genome shotgun (WGS) entry which is preliminary data.</text>
</comment>
<name>A0A840UAH9_9GAMM</name>
<keyword evidence="3" id="KW-1185">Reference proteome</keyword>
<dbReference type="Proteomes" id="UP000591735">
    <property type="component" value="Unassembled WGS sequence"/>
</dbReference>
<reference evidence="2 3" key="1">
    <citation type="submission" date="2020-08" db="EMBL/GenBank/DDBJ databases">
        <title>Genomic Encyclopedia of Type Strains, Phase IV (KMG-IV): sequencing the most valuable type-strain genomes for metagenomic binning, comparative biology and taxonomic classification.</title>
        <authorList>
            <person name="Goeker M."/>
        </authorList>
    </citation>
    <scope>NUCLEOTIDE SEQUENCE [LARGE SCALE GENOMIC DNA]</scope>
    <source>
        <strain evidence="2 3">DSM 22359</strain>
    </source>
</reference>
<accession>A0A840UAH9</accession>
<gene>
    <name evidence="2" type="ORF">HNR38_002487</name>
</gene>
<dbReference type="EMBL" id="JACHFE010000006">
    <property type="protein sequence ID" value="MBB5321992.1"/>
    <property type="molecule type" value="Genomic_DNA"/>
</dbReference>
<dbReference type="Pfam" id="PF18864">
    <property type="entry name" value="AbiTii"/>
    <property type="match status" value="1"/>
</dbReference>
<proteinExistence type="predicted"/>
<dbReference type="InterPro" id="IPR041304">
    <property type="entry name" value="AbiTii"/>
</dbReference>
<evidence type="ECO:0000313" key="2">
    <source>
        <dbReference type="EMBL" id="MBB5321992.1"/>
    </source>
</evidence>
<evidence type="ECO:0000259" key="1">
    <source>
        <dbReference type="Pfam" id="PF18864"/>
    </source>
</evidence>
<protein>
    <recommendedName>
        <fullName evidence="1">AbiTii domain-containing protein</fullName>
    </recommendedName>
</protein>
<dbReference type="RefSeq" id="WP_183704634.1">
    <property type="nucleotide sequence ID" value="NZ_JACHFE010000006.1"/>
</dbReference>
<organism evidence="2 3">
    <name type="scientific">Marinobacter oulmenensis</name>
    <dbReference type="NCBI Taxonomy" id="643747"/>
    <lineage>
        <taxon>Bacteria</taxon>
        <taxon>Pseudomonadati</taxon>
        <taxon>Pseudomonadota</taxon>
        <taxon>Gammaproteobacteria</taxon>
        <taxon>Pseudomonadales</taxon>
        <taxon>Marinobacteraceae</taxon>
        <taxon>Marinobacter</taxon>
    </lineage>
</organism>
<dbReference type="AlphaFoldDB" id="A0A840UAH9"/>
<evidence type="ECO:0000313" key="3">
    <source>
        <dbReference type="Proteomes" id="UP000591735"/>
    </source>
</evidence>
<sequence>MATSVENLRQRTLEPTELLGDLLPSAIALATMLRHRNMTAWLRQEYDGYTDAKQAPPYRRQLPGEIVGKPPQATMHGWVSAPVNDQQSETYARPDLLEPARRLERLCLGCKKGDGHHVQMTNEDAATLKKELNLTAELAIYLDRDVYSKLVRTIRGGLYLWLSAVQEAGLTGERNQFTREEKEKVAHLDTPEEFWRQAMADLDTLPIPDVRSMGIFERLFNRTG</sequence>